<accession>A0ABR8F1I9</accession>
<evidence type="ECO:0008006" key="3">
    <source>
        <dbReference type="Google" id="ProtNLM"/>
    </source>
</evidence>
<evidence type="ECO:0000313" key="1">
    <source>
        <dbReference type="EMBL" id="MBD2563775.1"/>
    </source>
</evidence>
<proteinExistence type="predicted"/>
<dbReference type="Gene3D" id="1.10.30.50">
    <property type="match status" value="1"/>
</dbReference>
<dbReference type="EMBL" id="JACJTE010000036">
    <property type="protein sequence ID" value="MBD2563775.1"/>
    <property type="molecule type" value="Genomic_DNA"/>
</dbReference>
<protein>
    <recommendedName>
        <fullName evidence="3">HNH nuclease domain-containing protein</fullName>
    </recommendedName>
</protein>
<dbReference type="RefSeq" id="WP_190893639.1">
    <property type="nucleotide sequence ID" value="NZ_JACJTE010000036.1"/>
</dbReference>
<gene>
    <name evidence="1" type="ORF">H6G95_24815</name>
</gene>
<organism evidence="1 2">
    <name type="scientific">Nostoc linckia FACHB-391</name>
    <dbReference type="NCBI Taxonomy" id="2692906"/>
    <lineage>
        <taxon>Bacteria</taxon>
        <taxon>Bacillati</taxon>
        <taxon>Cyanobacteriota</taxon>
        <taxon>Cyanophyceae</taxon>
        <taxon>Nostocales</taxon>
        <taxon>Nostocaceae</taxon>
        <taxon>Nostoc</taxon>
    </lineage>
</organism>
<evidence type="ECO:0000313" key="2">
    <source>
        <dbReference type="Proteomes" id="UP000604661"/>
    </source>
</evidence>
<name>A0ABR8F1I9_NOSLI</name>
<reference evidence="1 2" key="1">
    <citation type="journal article" date="2020" name="ISME J.">
        <title>Comparative genomics reveals insights into cyanobacterial evolution and habitat adaptation.</title>
        <authorList>
            <person name="Chen M.Y."/>
            <person name="Teng W.K."/>
            <person name="Zhao L."/>
            <person name="Hu C.X."/>
            <person name="Zhou Y.K."/>
            <person name="Han B.P."/>
            <person name="Song L.R."/>
            <person name="Shu W.S."/>
        </authorList>
    </citation>
    <scope>NUCLEOTIDE SEQUENCE [LARGE SCALE GENOMIC DNA]</scope>
    <source>
        <strain evidence="1 2">FACHB-391</strain>
    </source>
</reference>
<sequence length="167" mass="19210">MRKLVPSSLEPHQVFNDIASAKRLERGERLKRIAPEICIYYKIYCDSISDLSVMYPIGFTGLEKEDLEDCYLGKTNPLNRLLADIIESQVLPIRSQCQYCGIGSANTFDHYLPRSIFPEFAVFSLNLLPCCHTCNKHKSNVFINNLYQFKMKMHIIGRSKVGKLIYP</sequence>
<dbReference type="Proteomes" id="UP000604661">
    <property type="component" value="Unassembled WGS sequence"/>
</dbReference>
<keyword evidence="2" id="KW-1185">Reference proteome</keyword>
<comment type="caution">
    <text evidence="1">The sequence shown here is derived from an EMBL/GenBank/DDBJ whole genome shotgun (WGS) entry which is preliminary data.</text>
</comment>